<keyword evidence="5" id="KW-0479">Metal-binding</keyword>
<keyword evidence="9" id="KW-0539">Nucleus</keyword>
<dbReference type="GO" id="GO:0016874">
    <property type="term" value="F:ligase activity"/>
    <property type="evidence" value="ECO:0007669"/>
    <property type="project" value="UniProtKB-KW"/>
</dbReference>
<comment type="pathway">
    <text evidence="2">Protein modification; protein sumoylation.</text>
</comment>
<protein>
    <submittedName>
        <fullName evidence="12">E3 SUMO-protein ligase MMS21</fullName>
    </submittedName>
</protein>
<dbReference type="GO" id="GO:0000724">
    <property type="term" value="P:double-strand break repair via homologous recombination"/>
    <property type="evidence" value="ECO:0007669"/>
    <property type="project" value="InterPro"/>
</dbReference>
<accession>A0AAP0BY61</accession>
<dbReference type="PANTHER" id="PTHR21330">
    <property type="entry name" value="E3 SUMO-PROTEIN LIGASE NSE2"/>
    <property type="match status" value="1"/>
</dbReference>
<evidence type="ECO:0000256" key="8">
    <source>
        <dbReference type="ARBA" id="ARBA00022833"/>
    </source>
</evidence>
<organism evidence="12 13">
    <name type="scientific">Platanthera zijinensis</name>
    <dbReference type="NCBI Taxonomy" id="2320716"/>
    <lineage>
        <taxon>Eukaryota</taxon>
        <taxon>Viridiplantae</taxon>
        <taxon>Streptophyta</taxon>
        <taxon>Embryophyta</taxon>
        <taxon>Tracheophyta</taxon>
        <taxon>Spermatophyta</taxon>
        <taxon>Magnoliopsida</taxon>
        <taxon>Liliopsida</taxon>
        <taxon>Asparagales</taxon>
        <taxon>Orchidaceae</taxon>
        <taxon>Orchidoideae</taxon>
        <taxon>Orchideae</taxon>
        <taxon>Orchidinae</taxon>
        <taxon>Platanthera</taxon>
    </lineage>
</organism>
<keyword evidence="7" id="KW-0833">Ubl conjugation pathway</keyword>
<feature type="domain" description="SP-RING-type" evidence="11">
    <location>
        <begin position="161"/>
        <end position="249"/>
    </location>
</feature>
<reference evidence="12 13" key="1">
    <citation type="journal article" date="2022" name="Nat. Plants">
        <title>Genomes of leafy and leafless Platanthera orchids illuminate the evolution of mycoheterotrophy.</title>
        <authorList>
            <person name="Li M.H."/>
            <person name="Liu K.W."/>
            <person name="Li Z."/>
            <person name="Lu H.C."/>
            <person name="Ye Q.L."/>
            <person name="Zhang D."/>
            <person name="Wang J.Y."/>
            <person name="Li Y.F."/>
            <person name="Zhong Z.M."/>
            <person name="Liu X."/>
            <person name="Yu X."/>
            <person name="Liu D.K."/>
            <person name="Tu X.D."/>
            <person name="Liu B."/>
            <person name="Hao Y."/>
            <person name="Liao X.Y."/>
            <person name="Jiang Y.T."/>
            <person name="Sun W.H."/>
            <person name="Chen J."/>
            <person name="Chen Y.Q."/>
            <person name="Ai Y."/>
            <person name="Zhai J.W."/>
            <person name="Wu S.S."/>
            <person name="Zhou Z."/>
            <person name="Hsiao Y.Y."/>
            <person name="Wu W.L."/>
            <person name="Chen Y.Y."/>
            <person name="Lin Y.F."/>
            <person name="Hsu J.L."/>
            <person name="Li C.Y."/>
            <person name="Wang Z.W."/>
            <person name="Zhao X."/>
            <person name="Zhong W.Y."/>
            <person name="Ma X.K."/>
            <person name="Ma L."/>
            <person name="Huang J."/>
            <person name="Chen G.Z."/>
            <person name="Huang M.Z."/>
            <person name="Huang L."/>
            <person name="Peng D.H."/>
            <person name="Luo Y.B."/>
            <person name="Zou S.Q."/>
            <person name="Chen S.P."/>
            <person name="Lan S."/>
            <person name="Tsai W.C."/>
            <person name="Van de Peer Y."/>
            <person name="Liu Z.J."/>
        </authorList>
    </citation>
    <scope>NUCLEOTIDE SEQUENCE [LARGE SCALE GENOMIC DNA]</scope>
    <source>
        <strain evidence="12">Lor287</strain>
    </source>
</reference>
<evidence type="ECO:0000259" key="11">
    <source>
        <dbReference type="PROSITE" id="PS51044"/>
    </source>
</evidence>
<comment type="subcellular location">
    <subcellularLocation>
        <location evidence="1">Nucleus</location>
    </subcellularLocation>
</comment>
<dbReference type="CDD" id="cd16651">
    <property type="entry name" value="SPL-RING_NSE2"/>
    <property type="match status" value="1"/>
</dbReference>
<evidence type="ECO:0000256" key="7">
    <source>
        <dbReference type="ARBA" id="ARBA00022786"/>
    </source>
</evidence>
<dbReference type="InterPro" id="IPR004181">
    <property type="entry name" value="Znf_MIZ"/>
</dbReference>
<dbReference type="Pfam" id="PF11789">
    <property type="entry name" value="zf-Nse"/>
    <property type="match status" value="1"/>
</dbReference>
<comment type="caution">
    <text evidence="12">The sequence shown here is derived from an EMBL/GenBank/DDBJ whole genome shotgun (WGS) entry which is preliminary data.</text>
</comment>
<evidence type="ECO:0000256" key="5">
    <source>
        <dbReference type="ARBA" id="ARBA00022723"/>
    </source>
</evidence>
<evidence type="ECO:0000256" key="4">
    <source>
        <dbReference type="ARBA" id="ARBA00022679"/>
    </source>
</evidence>
<sequence>MIGISPQFLASPPQVFSSPQILAPYKSGKSSSRVTSFAFSLSTDQSSTPLEIFCSETSLKRIANHLQSLHQNNLSVENMKSIILQHSSCSVLIALLSAVLKSIGTIVFLSDGAGDFLLPFLVASALKATDFFSSSKLLESEQIRYSVINVHHEGQPMPGEEQEDIVMTSTQSILLNMTCPLTGKPIVELENPIRSMDCKHVYEKDPVMHYIISKKPKAPCPVAGCPKFLQEERVICDPLLRIEIDEIHAASKSNEPVTNVHDYTEIDFD</sequence>
<dbReference type="GO" id="GO:0016925">
    <property type="term" value="P:protein sumoylation"/>
    <property type="evidence" value="ECO:0007669"/>
    <property type="project" value="TreeGrafter"/>
</dbReference>
<dbReference type="GO" id="GO:0061665">
    <property type="term" value="F:SUMO ligase activity"/>
    <property type="evidence" value="ECO:0007669"/>
    <property type="project" value="TreeGrafter"/>
</dbReference>
<keyword evidence="12" id="KW-0436">Ligase</keyword>
<evidence type="ECO:0000313" key="12">
    <source>
        <dbReference type="EMBL" id="KAK8953938.1"/>
    </source>
</evidence>
<dbReference type="EMBL" id="JBBWWQ010000002">
    <property type="protein sequence ID" value="KAK8953938.1"/>
    <property type="molecule type" value="Genomic_DNA"/>
</dbReference>
<evidence type="ECO:0000256" key="10">
    <source>
        <dbReference type="PROSITE-ProRule" id="PRU00452"/>
    </source>
</evidence>
<dbReference type="PROSITE" id="PS51044">
    <property type="entry name" value="ZF_SP_RING"/>
    <property type="match status" value="1"/>
</dbReference>
<keyword evidence="13" id="KW-1185">Reference proteome</keyword>
<evidence type="ECO:0000256" key="9">
    <source>
        <dbReference type="ARBA" id="ARBA00023242"/>
    </source>
</evidence>
<dbReference type="PANTHER" id="PTHR21330:SF1">
    <property type="entry name" value="E3 SUMO-PROTEIN LIGASE NSE2"/>
    <property type="match status" value="1"/>
</dbReference>
<name>A0AAP0BY61_9ASPA</name>
<proteinExistence type="inferred from homology"/>
<dbReference type="Proteomes" id="UP001418222">
    <property type="component" value="Unassembled WGS sequence"/>
</dbReference>
<evidence type="ECO:0000313" key="13">
    <source>
        <dbReference type="Proteomes" id="UP001418222"/>
    </source>
</evidence>
<dbReference type="GO" id="GO:0030915">
    <property type="term" value="C:Smc5-Smc6 complex"/>
    <property type="evidence" value="ECO:0007669"/>
    <property type="project" value="InterPro"/>
</dbReference>
<dbReference type="AlphaFoldDB" id="A0AAP0BY61"/>
<keyword evidence="8" id="KW-0862">Zinc</keyword>
<dbReference type="GO" id="GO:0005634">
    <property type="term" value="C:nucleus"/>
    <property type="evidence" value="ECO:0007669"/>
    <property type="project" value="UniProtKB-SubCell"/>
</dbReference>
<dbReference type="GO" id="GO:0008270">
    <property type="term" value="F:zinc ion binding"/>
    <property type="evidence" value="ECO:0007669"/>
    <property type="project" value="UniProtKB-KW"/>
</dbReference>
<dbReference type="InterPro" id="IPR026846">
    <property type="entry name" value="Nse2(Mms21)"/>
</dbReference>
<keyword evidence="6 10" id="KW-0863">Zinc-finger</keyword>
<gene>
    <name evidence="12" type="primary">MMS21</name>
    <name evidence="12" type="ORF">KSP39_PZI002034</name>
</gene>
<dbReference type="InterPro" id="IPR013083">
    <property type="entry name" value="Znf_RING/FYVE/PHD"/>
</dbReference>
<keyword evidence="4" id="KW-0808">Transferase</keyword>
<evidence type="ECO:0000256" key="2">
    <source>
        <dbReference type="ARBA" id="ARBA00004718"/>
    </source>
</evidence>
<dbReference type="Gene3D" id="3.30.40.10">
    <property type="entry name" value="Zinc/RING finger domain, C3HC4 (zinc finger)"/>
    <property type="match status" value="1"/>
</dbReference>
<comment type="similarity">
    <text evidence="3">Belongs to the NSE2 family.</text>
</comment>
<evidence type="ECO:0000256" key="6">
    <source>
        <dbReference type="ARBA" id="ARBA00022771"/>
    </source>
</evidence>
<evidence type="ECO:0000256" key="3">
    <source>
        <dbReference type="ARBA" id="ARBA00008212"/>
    </source>
</evidence>
<evidence type="ECO:0000256" key="1">
    <source>
        <dbReference type="ARBA" id="ARBA00004123"/>
    </source>
</evidence>